<proteinExistence type="predicted"/>
<accession>A0A285UYY4</accession>
<gene>
    <name evidence="2" type="ORF">SAMN05660748_0581</name>
</gene>
<name>A0A285UYY4_9ACTN</name>
<evidence type="ECO:0000313" key="3">
    <source>
        <dbReference type="Proteomes" id="UP000219435"/>
    </source>
</evidence>
<keyword evidence="3" id="KW-1185">Reference proteome</keyword>
<protein>
    <recommendedName>
        <fullName evidence="4">FlgN protein</fullName>
    </recommendedName>
</protein>
<evidence type="ECO:0008006" key="4">
    <source>
        <dbReference type="Google" id="ProtNLM"/>
    </source>
</evidence>
<dbReference type="EMBL" id="OBQI01000001">
    <property type="protein sequence ID" value="SOC47030.1"/>
    <property type="molecule type" value="Genomic_DNA"/>
</dbReference>
<evidence type="ECO:0000313" key="2">
    <source>
        <dbReference type="EMBL" id="SOC47030.1"/>
    </source>
</evidence>
<dbReference type="AlphaFoldDB" id="A0A285UYY4"/>
<dbReference type="RefSeq" id="WP_245852343.1">
    <property type="nucleotide sequence ID" value="NZ_OBQI01000001.1"/>
</dbReference>
<evidence type="ECO:0000256" key="1">
    <source>
        <dbReference type="SAM" id="MobiDB-lite"/>
    </source>
</evidence>
<feature type="region of interest" description="Disordered" evidence="1">
    <location>
        <begin position="1"/>
        <end position="44"/>
    </location>
</feature>
<sequence length="145" mass="15552">MTVGPVSGSALAGFGQSPYAPAGQSGSPGDQATHDRGRRRPPADWHEALAELEGDVLEAQESLARGRADEIAAWGRRSSDWVPPSGLGPIPTDLRERAAILLQHQLSVAEALVERITQSQKQRDVAARMSYGDERPTASFIDRAL</sequence>
<organism evidence="2 3">
    <name type="scientific">Blastococcus aggregatus</name>
    <dbReference type="NCBI Taxonomy" id="38502"/>
    <lineage>
        <taxon>Bacteria</taxon>
        <taxon>Bacillati</taxon>
        <taxon>Actinomycetota</taxon>
        <taxon>Actinomycetes</taxon>
        <taxon>Geodermatophilales</taxon>
        <taxon>Geodermatophilaceae</taxon>
        <taxon>Blastococcus</taxon>
    </lineage>
</organism>
<dbReference type="Proteomes" id="UP000219435">
    <property type="component" value="Unassembled WGS sequence"/>
</dbReference>
<reference evidence="3" key="1">
    <citation type="submission" date="2017-08" db="EMBL/GenBank/DDBJ databases">
        <authorList>
            <person name="Varghese N."/>
            <person name="Submissions S."/>
        </authorList>
    </citation>
    <scope>NUCLEOTIDE SEQUENCE [LARGE SCALE GENOMIC DNA]</scope>
    <source>
        <strain evidence="3">DSM 4725</strain>
    </source>
</reference>